<evidence type="ECO:0000256" key="5">
    <source>
        <dbReference type="SAM" id="SignalP"/>
    </source>
</evidence>
<evidence type="ECO:0000256" key="3">
    <source>
        <dbReference type="ARBA" id="ARBA00022801"/>
    </source>
</evidence>
<dbReference type="CDD" id="cd07729">
    <property type="entry name" value="AHL_lactonase_MBL-fold"/>
    <property type="match status" value="1"/>
</dbReference>
<gene>
    <name evidence="7" type="ORF">LZC94_10000</name>
</gene>
<dbReference type="InterPro" id="IPR036866">
    <property type="entry name" value="RibonucZ/Hydroxyglut_hydro"/>
</dbReference>
<evidence type="ECO:0000259" key="6">
    <source>
        <dbReference type="SMART" id="SM00849"/>
    </source>
</evidence>
<proteinExistence type="inferred from homology"/>
<dbReference type="PANTHER" id="PTHR42978">
    <property type="entry name" value="QUORUM-QUENCHING LACTONASE YTNP-RELATED-RELATED"/>
    <property type="match status" value="1"/>
</dbReference>
<dbReference type="RefSeq" id="WP_394827226.1">
    <property type="nucleotide sequence ID" value="NZ_CP089984.1"/>
</dbReference>
<dbReference type="InterPro" id="IPR001279">
    <property type="entry name" value="Metallo-B-lactamas"/>
</dbReference>
<sequence length="296" mass="31512">MNKLALLTVTLLSLATACQGSSPATSAAAAPSPRAAAPGAVPSLRLYALDCGRVEVPDMGILFSESGKPSGRAGTVTVPCFVVRHPRGVLLWDTGLGDAIAQAPVKGPLGIGEYVDVTLQGQLQTLGLRPEDVTYVGFSHLHADHAGNANLFTTSSTWLLGRKELEWALGAPTPLGVDPKVFSGYKTAKVRSLEGDFDVFGDGMVRILATPGHTPGHQSLALRLARAGTVVLSGDLCHTRANWEHHWVPKLNSDRAQTLSSIDRIQSLVDQSHGRFVVQHAREDFTSLPKFPAFLE</sequence>
<evidence type="ECO:0000256" key="4">
    <source>
        <dbReference type="ARBA" id="ARBA00022833"/>
    </source>
</evidence>
<keyword evidence="3" id="KW-0378">Hydrolase</keyword>
<accession>A0ABZ2M667</accession>
<dbReference type="Gene3D" id="3.60.15.10">
    <property type="entry name" value="Ribonuclease Z/Hydroxyacylglutathione hydrolase-like"/>
    <property type="match status" value="1"/>
</dbReference>
<keyword evidence="2" id="KW-0479">Metal-binding</keyword>
<dbReference type="Proteomes" id="UP001370348">
    <property type="component" value="Chromosome"/>
</dbReference>
<protein>
    <submittedName>
        <fullName evidence="7">N-acyl homoserine lactonase family protein</fullName>
    </submittedName>
</protein>
<comment type="similarity">
    <text evidence="1">Belongs to the metallo-beta-lactamase superfamily.</text>
</comment>
<keyword evidence="8" id="KW-1185">Reference proteome</keyword>
<feature type="signal peptide" evidence="5">
    <location>
        <begin position="1"/>
        <end position="27"/>
    </location>
</feature>
<name>A0ABZ2M667_9BACT</name>
<evidence type="ECO:0000256" key="2">
    <source>
        <dbReference type="ARBA" id="ARBA00022723"/>
    </source>
</evidence>
<dbReference type="PANTHER" id="PTHR42978:SF3">
    <property type="entry name" value="BLR3078 PROTEIN"/>
    <property type="match status" value="1"/>
</dbReference>
<dbReference type="SUPFAM" id="SSF56281">
    <property type="entry name" value="Metallo-hydrolase/oxidoreductase"/>
    <property type="match status" value="1"/>
</dbReference>
<feature type="domain" description="Metallo-beta-lactamase" evidence="6">
    <location>
        <begin position="77"/>
        <end position="280"/>
    </location>
</feature>
<evidence type="ECO:0000256" key="1">
    <source>
        <dbReference type="ARBA" id="ARBA00007749"/>
    </source>
</evidence>
<organism evidence="7 8">
    <name type="scientific">Pendulispora albinea</name>
    <dbReference type="NCBI Taxonomy" id="2741071"/>
    <lineage>
        <taxon>Bacteria</taxon>
        <taxon>Pseudomonadati</taxon>
        <taxon>Myxococcota</taxon>
        <taxon>Myxococcia</taxon>
        <taxon>Myxococcales</taxon>
        <taxon>Sorangiineae</taxon>
        <taxon>Pendulisporaceae</taxon>
        <taxon>Pendulispora</taxon>
    </lineage>
</organism>
<feature type="chain" id="PRO_5046921449" evidence="5">
    <location>
        <begin position="28"/>
        <end position="296"/>
    </location>
</feature>
<reference evidence="7 8" key="1">
    <citation type="submission" date="2021-12" db="EMBL/GenBank/DDBJ databases">
        <title>Discovery of the Pendulisporaceae a myxobacterial family with distinct sporulation behavior and unique specialized metabolism.</title>
        <authorList>
            <person name="Garcia R."/>
            <person name="Popoff A."/>
            <person name="Bader C.D."/>
            <person name="Loehr J."/>
            <person name="Walesch S."/>
            <person name="Walt C."/>
            <person name="Boldt J."/>
            <person name="Bunk B."/>
            <person name="Haeckl F.J.F.P.J."/>
            <person name="Gunesch A.P."/>
            <person name="Birkelbach J."/>
            <person name="Nuebel U."/>
            <person name="Pietschmann T."/>
            <person name="Bach T."/>
            <person name="Mueller R."/>
        </authorList>
    </citation>
    <scope>NUCLEOTIDE SEQUENCE [LARGE SCALE GENOMIC DNA]</scope>
    <source>
        <strain evidence="7 8">MSr11954</strain>
    </source>
</reference>
<dbReference type="InterPro" id="IPR051013">
    <property type="entry name" value="MBL_superfamily_lactonases"/>
</dbReference>
<keyword evidence="5" id="KW-0732">Signal</keyword>
<evidence type="ECO:0000313" key="8">
    <source>
        <dbReference type="Proteomes" id="UP001370348"/>
    </source>
</evidence>
<dbReference type="Pfam" id="PF00753">
    <property type="entry name" value="Lactamase_B"/>
    <property type="match status" value="1"/>
</dbReference>
<dbReference type="PROSITE" id="PS51257">
    <property type="entry name" value="PROKAR_LIPOPROTEIN"/>
    <property type="match status" value="1"/>
</dbReference>
<dbReference type="SMART" id="SM00849">
    <property type="entry name" value="Lactamase_B"/>
    <property type="match status" value="1"/>
</dbReference>
<evidence type="ECO:0000313" key="7">
    <source>
        <dbReference type="EMBL" id="WXB17592.1"/>
    </source>
</evidence>
<dbReference type="EMBL" id="CP089984">
    <property type="protein sequence ID" value="WXB17592.1"/>
    <property type="molecule type" value="Genomic_DNA"/>
</dbReference>
<keyword evidence="4" id="KW-0862">Zinc</keyword>